<dbReference type="AlphaFoldDB" id="A0A927N1J6"/>
<accession>A0A927N1J6</accession>
<sequence>MRSQPWSPLRIKGGVTVDDEEFKGWTEGQHRLDAWKLPLEQRPRFVWHCPGDVGHVLGLHR</sequence>
<protein>
    <submittedName>
        <fullName evidence="1">Uncharacterized protein</fullName>
    </submittedName>
</protein>
<proteinExistence type="predicted"/>
<organism evidence="1 2">
    <name type="scientific">Actinopolymorpha pittospori</name>
    <dbReference type="NCBI Taxonomy" id="648752"/>
    <lineage>
        <taxon>Bacteria</taxon>
        <taxon>Bacillati</taxon>
        <taxon>Actinomycetota</taxon>
        <taxon>Actinomycetes</taxon>
        <taxon>Propionibacteriales</taxon>
        <taxon>Actinopolymorphaceae</taxon>
        <taxon>Actinopolymorpha</taxon>
    </lineage>
</organism>
<name>A0A927N1J6_9ACTN</name>
<gene>
    <name evidence="1" type="ORF">HEB94_005456</name>
</gene>
<evidence type="ECO:0000313" key="1">
    <source>
        <dbReference type="EMBL" id="MBE1608608.1"/>
    </source>
</evidence>
<reference evidence="1" key="1">
    <citation type="submission" date="2020-10" db="EMBL/GenBank/DDBJ databases">
        <title>Sequencing the genomes of 1000 actinobacteria strains.</title>
        <authorList>
            <person name="Klenk H.-P."/>
        </authorList>
    </citation>
    <scope>NUCLEOTIDE SEQUENCE</scope>
    <source>
        <strain evidence="1">DSM 45354</strain>
    </source>
</reference>
<dbReference type="Proteomes" id="UP000638648">
    <property type="component" value="Unassembled WGS sequence"/>
</dbReference>
<keyword evidence="2" id="KW-1185">Reference proteome</keyword>
<comment type="caution">
    <text evidence="1">The sequence shown here is derived from an EMBL/GenBank/DDBJ whole genome shotgun (WGS) entry which is preliminary data.</text>
</comment>
<dbReference type="EMBL" id="JADBEM010000001">
    <property type="protein sequence ID" value="MBE1608608.1"/>
    <property type="molecule type" value="Genomic_DNA"/>
</dbReference>
<evidence type="ECO:0000313" key="2">
    <source>
        <dbReference type="Proteomes" id="UP000638648"/>
    </source>
</evidence>